<sequence>MNIVAPISFYYKMGTQYAFCICCEWFLVLLKSTLTNVFRRCGCKMLFAIKSHCYMSERLSPQEYEQFSILKQCQPRYKHLANCRIQLFWAQNSHSCYAD</sequence>
<accession>A0AA35LGX5</accession>
<organism evidence="1 2">
    <name type="scientific">Podarcis lilfordi</name>
    <name type="common">Lilford's wall lizard</name>
    <dbReference type="NCBI Taxonomy" id="74358"/>
    <lineage>
        <taxon>Eukaryota</taxon>
        <taxon>Metazoa</taxon>
        <taxon>Chordata</taxon>
        <taxon>Craniata</taxon>
        <taxon>Vertebrata</taxon>
        <taxon>Euteleostomi</taxon>
        <taxon>Lepidosauria</taxon>
        <taxon>Squamata</taxon>
        <taxon>Bifurcata</taxon>
        <taxon>Unidentata</taxon>
        <taxon>Episquamata</taxon>
        <taxon>Laterata</taxon>
        <taxon>Lacertibaenia</taxon>
        <taxon>Lacertidae</taxon>
        <taxon>Podarcis</taxon>
    </lineage>
</organism>
<evidence type="ECO:0000313" key="1">
    <source>
        <dbReference type="EMBL" id="CAI5795766.1"/>
    </source>
</evidence>
<evidence type="ECO:0000313" key="2">
    <source>
        <dbReference type="Proteomes" id="UP001178461"/>
    </source>
</evidence>
<keyword evidence="2" id="KW-1185">Reference proteome</keyword>
<dbReference type="Proteomes" id="UP001178461">
    <property type="component" value="Chromosome 15"/>
</dbReference>
<proteinExistence type="predicted"/>
<protein>
    <submittedName>
        <fullName evidence="1">Uncharacterized protein</fullName>
    </submittedName>
</protein>
<gene>
    <name evidence="1" type="ORF">PODLI_1B004848</name>
</gene>
<name>A0AA35LGX5_9SAUR</name>
<dbReference type="EMBL" id="OX395141">
    <property type="protein sequence ID" value="CAI5795766.1"/>
    <property type="molecule type" value="Genomic_DNA"/>
</dbReference>
<dbReference type="AlphaFoldDB" id="A0AA35LGX5"/>
<reference evidence="1" key="1">
    <citation type="submission" date="2022-12" db="EMBL/GenBank/DDBJ databases">
        <authorList>
            <person name="Alioto T."/>
            <person name="Alioto T."/>
            <person name="Gomez Garrido J."/>
        </authorList>
    </citation>
    <scope>NUCLEOTIDE SEQUENCE</scope>
</reference>